<dbReference type="Gene3D" id="1.25.40.20">
    <property type="entry name" value="Ankyrin repeat-containing domain"/>
    <property type="match status" value="3"/>
</dbReference>
<dbReference type="SUPFAM" id="SSF48403">
    <property type="entry name" value="Ankyrin repeat"/>
    <property type="match status" value="1"/>
</dbReference>
<sequence length="380" mass="40953">MPPMYDGSALPLCVKHGLKSGVQKLLKLGAKGDEIDSDCRTAWSYAAEDGDFEIWQMISDHQVSIGLQRDIDKKDGYSYRTPLSWAAGDGQQEFAQYLIDSGADVNTKCSRHRTPLSYAAQSGHFKMVQLLLDQGADLGDSISLEDEDGLTPLHYAAFEGQEEIMRLLISLGADVDCMKGGRMDIIGPTPLMEAARGGQYAVAEMLLELGADMNKGDGRGMSPLQYAARAGVGEPIREGRWHLPNPMSDQRGPGCFFDKMGYRSLHKSGTPGDYLTIVKLLVAHGANPNGLHDDRDGYSQGGPLYCAAWVGAAEIVQFLIDVGADVNGTFAMSNQTMLDAAVRNGHLDVAEKLLANGAVNARDLAKAYTIGSRKSCSEDG</sequence>
<dbReference type="Proteomes" id="UP001220324">
    <property type="component" value="Unassembled WGS sequence"/>
</dbReference>
<name>A0AAD6CYL4_9EURO</name>
<evidence type="ECO:0000313" key="4">
    <source>
        <dbReference type="EMBL" id="KAJ5545841.1"/>
    </source>
</evidence>
<dbReference type="GO" id="GO:0003723">
    <property type="term" value="F:RNA binding"/>
    <property type="evidence" value="ECO:0007669"/>
    <property type="project" value="TreeGrafter"/>
</dbReference>
<dbReference type="InterPro" id="IPR002110">
    <property type="entry name" value="Ankyrin_rpt"/>
</dbReference>
<keyword evidence="1" id="KW-0677">Repeat</keyword>
<dbReference type="GO" id="GO:0006396">
    <property type="term" value="P:RNA processing"/>
    <property type="evidence" value="ECO:0007669"/>
    <property type="project" value="TreeGrafter"/>
</dbReference>
<dbReference type="PROSITE" id="PS50297">
    <property type="entry name" value="ANK_REP_REGION"/>
    <property type="match status" value="6"/>
</dbReference>
<dbReference type="PANTHER" id="PTHR24141:SF1">
    <property type="entry name" value="2-5A-DEPENDENT RIBONUCLEASE"/>
    <property type="match status" value="1"/>
</dbReference>
<dbReference type="PROSITE" id="PS50088">
    <property type="entry name" value="ANK_REPEAT"/>
    <property type="match status" value="6"/>
</dbReference>
<evidence type="ECO:0000313" key="5">
    <source>
        <dbReference type="Proteomes" id="UP001220324"/>
    </source>
</evidence>
<dbReference type="GO" id="GO:0004540">
    <property type="term" value="F:RNA nuclease activity"/>
    <property type="evidence" value="ECO:0007669"/>
    <property type="project" value="TreeGrafter"/>
</dbReference>
<evidence type="ECO:0000256" key="3">
    <source>
        <dbReference type="PROSITE-ProRule" id="PRU00023"/>
    </source>
</evidence>
<feature type="repeat" description="ANK" evidence="3">
    <location>
        <begin position="333"/>
        <end position="358"/>
    </location>
</feature>
<evidence type="ECO:0000256" key="1">
    <source>
        <dbReference type="ARBA" id="ARBA00022737"/>
    </source>
</evidence>
<feature type="repeat" description="ANK" evidence="3">
    <location>
        <begin position="299"/>
        <end position="327"/>
    </location>
</feature>
<gene>
    <name evidence="4" type="ORF">N7494_003426</name>
</gene>
<dbReference type="Pfam" id="PF12796">
    <property type="entry name" value="Ank_2"/>
    <property type="match status" value="3"/>
</dbReference>
<dbReference type="SMART" id="SM00248">
    <property type="entry name" value="ANK"/>
    <property type="match status" value="9"/>
</dbReference>
<feature type="repeat" description="ANK" evidence="3">
    <location>
        <begin position="78"/>
        <end position="110"/>
    </location>
</feature>
<keyword evidence="5" id="KW-1185">Reference proteome</keyword>
<dbReference type="AlphaFoldDB" id="A0AAD6CYL4"/>
<dbReference type="PRINTS" id="PR01415">
    <property type="entry name" value="ANKYRIN"/>
</dbReference>
<dbReference type="PANTHER" id="PTHR24141">
    <property type="entry name" value="2-5A-DEPENDENT RIBONUCLEASE"/>
    <property type="match status" value="1"/>
</dbReference>
<reference evidence="4 5" key="1">
    <citation type="journal article" date="2023" name="IMA Fungus">
        <title>Comparative genomic study of the Penicillium genus elucidates a diverse pangenome and 15 lateral gene transfer events.</title>
        <authorList>
            <person name="Petersen C."/>
            <person name="Sorensen T."/>
            <person name="Nielsen M.R."/>
            <person name="Sondergaard T.E."/>
            <person name="Sorensen J.L."/>
            <person name="Fitzpatrick D.A."/>
            <person name="Frisvad J.C."/>
            <person name="Nielsen K.L."/>
        </authorList>
    </citation>
    <scope>NUCLEOTIDE SEQUENCE [LARGE SCALE GENOMIC DNA]</scope>
    <source>
        <strain evidence="4 5">IBT 35679</strain>
    </source>
</reference>
<feature type="repeat" description="ANK" evidence="3">
    <location>
        <begin position="148"/>
        <end position="180"/>
    </location>
</feature>
<protein>
    <submittedName>
        <fullName evidence="4">Ankyrin</fullName>
    </submittedName>
</protein>
<feature type="repeat" description="ANK" evidence="3">
    <location>
        <begin position="186"/>
        <end position="218"/>
    </location>
</feature>
<comment type="caution">
    <text evidence="4">The sequence shown here is derived from an EMBL/GenBank/DDBJ whole genome shotgun (WGS) entry which is preliminary data.</text>
</comment>
<proteinExistence type="predicted"/>
<accession>A0AAD6CYL4</accession>
<organism evidence="4 5">
    <name type="scientific">Penicillium frequentans</name>
    <dbReference type="NCBI Taxonomy" id="3151616"/>
    <lineage>
        <taxon>Eukaryota</taxon>
        <taxon>Fungi</taxon>
        <taxon>Dikarya</taxon>
        <taxon>Ascomycota</taxon>
        <taxon>Pezizomycotina</taxon>
        <taxon>Eurotiomycetes</taxon>
        <taxon>Eurotiomycetidae</taxon>
        <taxon>Eurotiales</taxon>
        <taxon>Aspergillaceae</taxon>
        <taxon>Penicillium</taxon>
    </lineage>
</organism>
<dbReference type="InterPro" id="IPR036770">
    <property type="entry name" value="Ankyrin_rpt-contain_sf"/>
</dbReference>
<dbReference type="EMBL" id="JAQIZZ010000003">
    <property type="protein sequence ID" value="KAJ5545841.1"/>
    <property type="molecule type" value="Genomic_DNA"/>
</dbReference>
<keyword evidence="2 3" id="KW-0040">ANK repeat</keyword>
<feature type="repeat" description="ANK" evidence="3">
    <location>
        <begin position="111"/>
        <end position="138"/>
    </location>
</feature>
<evidence type="ECO:0000256" key="2">
    <source>
        <dbReference type="ARBA" id="ARBA00023043"/>
    </source>
</evidence>